<feature type="domain" description="Sialidase" evidence="5">
    <location>
        <begin position="58"/>
        <end position="368"/>
    </location>
</feature>
<dbReference type="GO" id="GO:0004308">
    <property type="term" value="F:exo-alpha-sialidase activity"/>
    <property type="evidence" value="ECO:0007669"/>
    <property type="project" value="UniProtKB-EC"/>
</dbReference>
<protein>
    <recommendedName>
        <fullName evidence="3">exo-alpha-sialidase</fullName>
        <ecNumber evidence="3">3.2.1.18</ecNumber>
    </recommendedName>
</protein>
<dbReference type="EMBL" id="PVZC01000006">
    <property type="protein sequence ID" value="PRX96991.1"/>
    <property type="molecule type" value="Genomic_DNA"/>
</dbReference>
<dbReference type="OrthoDB" id="7294637at2"/>
<dbReference type="PANTHER" id="PTHR10628:SF30">
    <property type="entry name" value="EXO-ALPHA-SIALIDASE"/>
    <property type="match status" value="1"/>
</dbReference>
<evidence type="ECO:0000256" key="4">
    <source>
        <dbReference type="SAM" id="SignalP"/>
    </source>
</evidence>
<name>A0A2T0PZL1_9ACTN</name>
<gene>
    <name evidence="6" type="ORF">CLV72_10626</name>
</gene>
<dbReference type="Pfam" id="PF13088">
    <property type="entry name" value="BNR_2"/>
    <property type="match status" value="1"/>
</dbReference>
<comment type="catalytic activity">
    <reaction evidence="1">
        <text>Hydrolysis of alpha-(2-&gt;3)-, alpha-(2-&gt;6)-, alpha-(2-&gt;8)- glycosidic linkages of terminal sialic acid residues in oligosaccharides, glycoproteins, glycolipids, colominic acid and synthetic substrates.</text>
        <dbReference type="EC" id="3.2.1.18"/>
    </reaction>
</comment>
<organism evidence="6 7">
    <name type="scientific">Allonocardiopsis opalescens</name>
    <dbReference type="NCBI Taxonomy" id="1144618"/>
    <lineage>
        <taxon>Bacteria</taxon>
        <taxon>Bacillati</taxon>
        <taxon>Actinomycetota</taxon>
        <taxon>Actinomycetes</taxon>
        <taxon>Streptosporangiales</taxon>
        <taxon>Allonocardiopsis</taxon>
    </lineage>
</organism>
<dbReference type="CDD" id="cd15482">
    <property type="entry name" value="Sialidase_non-viral"/>
    <property type="match status" value="1"/>
</dbReference>
<dbReference type="PANTHER" id="PTHR10628">
    <property type="entry name" value="SIALIDASE"/>
    <property type="match status" value="1"/>
</dbReference>
<comment type="caution">
    <text evidence="6">The sequence shown here is derived from an EMBL/GenBank/DDBJ whole genome shotgun (WGS) entry which is preliminary data.</text>
</comment>
<dbReference type="PROSITE" id="PS51257">
    <property type="entry name" value="PROKAR_LIPOPROTEIN"/>
    <property type="match status" value="1"/>
</dbReference>
<dbReference type="InterPro" id="IPR011040">
    <property type="entry name" value="Sialidase"/>
</dbReference>
<dbReference type="GO" id="GO:0009313">
    <property type="term" value="P:oligosaccharide catabolic process"/>
    <property type="evidence" value="ECO:0007669"/>
    <property type="project" value="TreeGrafter"/>
</dbReference>
<evidence type="ECO:0000256" key="3">
    <source>
        <dbReference type="ARBA" id="ARBA00012733"/>
    </source>
</evidence>
<evidence type="ECO:0000313" key="6">
    <source>
        <dbReference type="EMBL" id="PRX96991.1"/>
    </source>
</evidence>
<evidence type="ECO:0000256" key="1">
    <source>
        <dbReference type="ARBA" id="ARBA00000427"/>
    </source>
</evidence>
<dbReference type="InterPro" id="IPR036278">
    <property type="entry name" value="Sialidase_sf"/>
</dbReference>
<dbReference type="GO" id="GO:0006689">
    <property type="term" value="P:ganglioside catabolic process"/>
    <property type="evidence" value="ECO:0007669"/>
    <property type="project" value="TreeGrafter"/>
</dbReference>
<dbReference type="AlphaFoldDB" id="A0A2T0PZL1"/>
<dbReference type="RefSeq" id="WP_106248588.1">
    <property type="nucleotide sequence ID" value="NZ_PVZC01000006.1"/>
</dbReference>
<reference evidence="6 7" key="1">
    <citation type="submission" date="2018-03" db="EMBL/GenBank/DDBJ databases">
        <title>Genomic Encyclopedia of Archaeal and Bacterial Type Strains, Phase II (KMG-II): from individual species to whole genera.</title>
        <authorList>
            <person name="Goeker M."/>
        </authorList>
    </citation>
    <scope>NUCLEOTIDE SEQUENCE [LARGE SCALE GENOMIC DNA]</scope>
    <source>
        <strain evidence="6 7">DSM 45601</strain>
    </source>
</reference>
<evidence type="ECO:0000313" key="7">
    <source>
        <dbReference type="Proteomes" id="UP000237846"/>
    </source>
</evidence>
<sequence>MTRTLRTAAACAALAAAGCLAAAPAQAASRPQESTVFAAGTDGYDTFRIPAVVEAADGDLLAFAEGRRTGAGDTGDIDLVLRRSGDGGRSWGPLQVVGDNGPNTFGNPVPVVDPATGRVVLLSTHNAGDAHESAIRRGEVDAADSRRVWVQYSDDDGATWSEPREITAEVKRPDWRWYATGPVHGIALEEGPHAGRLVVPANHSAAPPEGSGDQGDEDAYYGAHLLYSDDGGASWEIGAVDDAYEGEVNGNETTVAELPGGTIYVNSRDQNGTAAGTRASALSTDGGASLAAPLAPEPELTAPVVQGSVLQAERGPLLFAAPADPSARRALTVRASTDGGESWPRSYRLSDAPAAYSDLVQLNAATVGVLYETGTAGPYERIAFHRLRLRP</sequence>
<dbReference type="Gene3D" id="2.120.10.10">
    <property type="match status" value="1"/>
</dbReference>
<dbReference type="EC" id="3.2.1.18" evidence="3"/>
<comment type="similarity">
    <text evidence="2">Belongs to the glycosyl hydrolase 33 family.</text>
</comment>
<dbReference type="GO" id="GO:0016020">
    <property type="term" value="C:membrane"/>
    <property type="evidence" value="ECO:0007669"/>
    <property type="project" value="TreeGrafter"/>
</dbReference>
<feature type="chain" id="PRO_5015616982" description="exo-alpha-sialidase" evidence="4">
    <location>
        <begin position="28"/>
        <end position="391"/>
    </location>
</feature>
<keyword evidence="4" id="KW-0732">Signal</keyword>
<evidence type="ECO:0000256" key="2">
    <source>
        <dbReference type="ARBA" id="ARBA00009348"/>
    </source>
</evidence>
<evidence type="ECO:0000259" key="5">
    <source>
        <dbReference type="Pfam" id="PF13088"/>
    </source>
</evidence>
<feature type="signal peptide" evidence="4">
    <location>
        <begin position="1"/>
        <end position="27"/>
    </location>
</feature>
<dbReference type="InterPro" id="IPR026856">
    <property type="entry name" value="Sialidase_fam"/>
</dbReference>
<proteinExistence type="inferred from homology"/>
<dbReference type="SUPFAM" id="SSF50939">
    <property type="entry name" value="Sialidases"/>
    <property type="match status" value="1"/>
</dbReference>
<dbReference type="GO" id="GO:0005737">
    <property type="term" value="C:cytoplasm"/>
    <property type="evidence" value="ECO:0007669"/>
    <property type="project" value="TreeGrafter"/>
</dbReference>
<keyword evidence="7" id="KW-1185">Reference proteome</keyword>
<dbReference type="Proteomes" id="UP000237846">
    <property type="component" value="Unassembled WGS sequence"/>
</dbReference>
<accession>A0A2T0PZL1</accession>